<dbReference type="OrthoDB" id="6370010at2759"/>
<feature type="compositionally biased region" description="Low complexity" evidence="1">
    <location>
        <begin position="641"/>
        <end position="660"/>
    </location>
</feature>
<feature type="compositionally biased region" description="Basic and acidic residues" evidence="1">
    <location>
        <begin position="426"/>
        <end position="439"/>
    </location>
</feature>
<feature type="region of interest" description="Disordered" evidence="1">
    <location>
        <begin position="604"/>
        <end position="701"/>
    </location>
</feature>
<keyword evidence="3" id="KW-1185">Reference proteome</keyword>
<organism evidence="3 4">
    <name type="scientific">Hyalella azteca</name>
    <name type="common">Amphipod</name>
    <dbReference type="NCBI Taxonomy" id="294128"/>
    <lineage>
        <taxon>Eukaryota</taxon>
        <taxon>Metazoa</taxon>
        <taxon>Ecdysozoa</taxon>
        <taxon>Arthropoda</taxon>
        <taxon>Crustacea</taxon>
        <taxon>Multicrustacea</taxon>
        <taxon>Malacostraca</taxon>
        <taxon>Eumalacostraca</taxon>
        <taxon>Peracarida</taxon>
        <taxon>Amphipoda</taxon>
        <taxon>Senticaudata</taxon>
        <taxon>Talitrida</taxon>
        <taxon>Talitroidea</taxon>
        <taxon>Hyalellidae</taxon>
        <taxon>Hyalella</taxon>
    </lineage>
</organism>
<feature type="compositionally biased region" description="Low complexity" evidence="1">
    <location>
        <begin position="311"/>
        <end position="326"/>
    </location>
</feature>
<dbReference type="KEGG" id="hazt:108676130"/>
<evidence type="ECO:0000256" key="1">
    <source>
        <dbReference type="SAM" id="MobiDB-lite"/>
    </source>
</evidence>
<feature type="compositionally biased region" description="Pro residues" evidence="1">
    <location>
        <begin position="605"/>
        <end position="615"/>
    </location>
</feature>
<keyword evidence="2" id="KW-0812">Transmembrane</keyword>
<keyword evidence="2" id="KW-0472">Membrane</keyword>
<name>A0A8B7P0N6_HYAAZ</name>
<feature type="compositionally biased region" description="Polar residues" evidence="1">
    <location>
        <begin position="685"/>
        <end position="694"/>
    </location>
</feature>
<feature type="compositionally biased region" description="Polar residues" evidence="1">
    <location>
        <begin position="331"/>
        <end position="348"/>
    </location>
</feature>
<evidence type="ECO:0000256" key="2">
    <source>
        <dbReference type="SAM" id="Phobius"/>
    </source>
</evidence>
<feature type="compositionally biased region" description="Polar residues" evidence="1">
    <location>
        <begin position="355"/>
        <end position="366"/>
    </location>
</feature>
<reference evidence="4" key="1">
    <citation type="submission" date="2025-08" db="UniProtKB">
        <authorList>
            <consortium name="RefSeq"/>
        </authorList>
    </citation>
    <scope>IDENTIFICATION</scope>
    <source>
        <tissue evidence="4">Whole organism</tissue>
    </source>
</reference>
<dbReference type="GeneID" id="108676130"/>
<feature type="compositionally biased region" description="Polar residues" evidence="1">
    <location>
        <begin position="380"/>
        <end position="391"/>
    </location>
</feature>
<gene>
    <name evidence="4" type="primary">LOC108676130</name>
</gene>
<evidence type="ECO:0000313" key="3">
    <source>
        <dbReference type="Proteomes" id="UP000694843"/>
    </source>
</evidence>
<keyword evidence="2" id="KW-1133">Transmembrane helix</keyword>
<accession>A0A8B7P0N6</accession>
<feature type="transmembrane region" description="Helical" evidence="2">
    <location>
        <begin position="53"/>
        <end position="72"/>
    </location>
</feature>
<feature type="region of interest" description="Disordered" evidence="1">
    <location>
        <begin position="476"/>
        <end position="510"/>
    </location>
</feature>
<dbReference type="AlphaFoldDB" id="A0A8B7P0N6"/>
<feature type="compositionally biased region" description="Polar residues" evidence="1">
    <location>
        <begin position="440"/>
        <end position="458"/>
    </location>
</feature>
<evidence type="ECO:0000313" key="4">
    <source>
        <dbReference type="RefSeq" id="XP_018019659.1"/>
    </source>
</evidence>
<dbReference type="Proteomes" id="UP000694843">
    <property type="component" value="Unplaced"/>
</dbReference>
<sequence length="730" mass="79037">MEVRGDVPGNVTMLPQLLLEQGHDAGTGVGEALTDKQRELQEFYATYDVWTGIRTAITLALFFLFTVSVILYKSRCKKSKPFDVYPSLEDVPERPLDYCDFWCSNPFSSEVAVKRGGVGRCYEEGRVGMGSAPLPPRGSVGSYASLANSFRVKSLPGSVMAINWSRMSSYEKEDASCSSGYQVRSDFLRVPGLRLQSTSSTETYSANASSSDAPLDSPAALLGVPGSRARPLLQLGGMDWDSDHATAEWLQTIDINVIQPTPNISPCGSVRSVSDQAGVIDHHGSFHTLSHKAVDEDGKSLCSDSVFFDGSGSSCDDARSFRSTPRSSRRATQPNIYYTGSTSQNTGKQLLGLPMNTNLSGSTEKLTIQRPDPSRLAPDNSLQATSSNEVDSQMVSFKVPNIRRTLSATNEEVRHSLKVKKYSPMKRAESETQAVKRSDSSISRQDSNGSTSSTDEATESVSFHLMVPQLSIDIPSQEVSRASSPSMSPTPPQTPPVPRSNGRGRQGTADGRGVLRRQLAKDYTQPCQQLPTYPEEEEPTLVTSYDFISIKPPPGYRDLSPVPPLSISPVPSSPSPYLMSSPGPYSPLSYPLSPLYTDIFTLPHPTSPIPPPPSPLYSRGAAVDDRSPGTSRRVRSSHRTPSPLAVPSSPLPRSHSPLVRTDPPIEQVMSASVGPGIRKIVSDASKASENAPSESDTKKVCRHESMAAMTRLSFDVPDPVEDVDVHETSC</sequence>
<feature type="region of interest" description="Disordered" evidence="1">
    <location>
        <begin position="199"/>
        <end position="220"/>
    </location>
</feature>
<feature type="compositionally biased region" description="Pro residues" evidence="1">
    <location>
        <begin position="488"/>
        <end position="498"/>
    </location>
</feature>
<protein>
    <submittedName>
        <fullName evidence="4">Flocculation protein FLO11</fullName>
    </submittedName>
</protein>
<feature type="compositionally biased region" description="Low complexity" evidence="1">
    <location>
        <begin position="205"/>
        <end position="220"/>
    </location>
</feature>
<feature type="region of interest" description="Disordered" evidence="1">
    <location>
        <begin position="410"/>
        <end position="458"/>
    </location>
</feature>
<feature type="region of interest" description="Disordered" evidence="1">
    <location>
        <begin position="311"/>
        <end position="391"/>
    </location>
</feature>
<proteinExistence type="predicted"/>
<dbReference type="RefSeq" id="XP_018019659.1">
    <property type="nucleotide sequence ID" value="XM_018164170.2"/>
</dbReference>